<proteinExistence type="predicted"/>
<comment type="caution">
    <text evidence="4">The sequence shown here is derived from an EMBL/GenBank/DDBJ whole genome shotgun (WGS) entry which is preliminary data.</text>
</comment>
<feature type="transmembrane region" description="Helical" evidence="3">
    <location>
        <begin position="12"/>
        <end position="34"/>
    </location>
</feature>
<accession>A0ABD5PJ28</accession>
<sequence length="667" mass="74039">MAADVNNLRWKIGWSPWLVLIGVTVVFTLIGAMIDAAGPFVGLGLFGGIVIWYWGVREINNKYQPFVQKFIGESERNARRGIEVDSAKLYNLTYNSGNSPPLVSPSDTYYITTIVVTDTSINLNKGAEYDMEARSGVGGGTNKEIYYDQVTGVRSHQDGTFTELEIQTAGGKSTRISSIATDTVDEVVSEVRQRVREIKNPGSSRGQRTDRNADQRSTPSTTAPETPARERNTESLTSTDQSPEDTTVPIGEEERKSDSEDVTPQPIASVADTVASGTRPSDPVANELCRVLSDPSPDEQRLEEALEDAVDRLEEAGAVAAAVERIDDPTADAQVESAKRTLTVRDGPIADGLEQVFERAVESTRTEAIEADLSATEAELERSERQYDRLRTAAETVCREVTRSGVLTLRSSDVVEQTTELADTLESDTVVLKRPDATQEPATELPSIADDVERSVRPQSAQSRELLETLSEPEAEDSESVLRSTVNSLDAYAELRSSIADIGRRDVERRLNAIDNELQRKNGDVYRHLSDRTRELETMLDRDDITDVQLYAIYQECTFYDRTLLPRLSRSLDSDSAVETGRLIANIGDRIDRIEREYIDVRADHNHTIPRHFLSLADDLRVEAQSVEGESPMRAASLCTAADKVLEHVEALYERNEYSVMLRRLRG</sequence>
<dbReference type="EMBL" id="JBHSFA010000001">
    <property type="protein sequence ID" value="MFC4540384.1"/>
    <property type="molecule type" value="Genomic_DNA"/>
</dbReference>
<name>A0ABD5PJ28_9EURY</name>
<feature type="coiled-coil region" evidence="1">
    <location>
        <begin position="366"/>
        <end position="400"/>
    </location>
</feature>
<evidence type="ECO:0000313" key="4">
    <source>
        <dbReference type="EMBL" id="MFC4540384.1"/>
    </source>
</evidence>
<evidence type="ECO:0000256" key="1">
    <source>
        <dbReference type="SAM" id="Coils"/>
    </source>
</evidence>
<keyword evidence="3" id="KW-1133">Transmembrane helix</keyword>
<dbReference type="AlphaFoldDB" id="A0ABD5PJ28"/>
<evidence type="ECO:0000313" key="5">
    <source>
        <dbReference type="Proteomes" id="UP001595898"/>
    </source>
</evidence>
<keyword evidence="3" id="KW-0812">Transmembrane</keyword>
<feature type="transmembrane region" description="Helical" evidence="3">
    <location>
        <begin position="40"/>
        <end position="56"/>
    </location>
</feature>
<evidence type="ECO:0000256" key="2">
    <source>
        <dbReference type="SAM" id="MobiDB-lite"/>
    </source>
</evidence>
<organism evidence="4 5">
    <name type="scientific">Halosolutus amylolyticus</name>
    <dbReference type="NCBI Taxonomy" id="2932267"/>
    <lineage>
        <taxon>Archaea</taxon>
        <taxon>Methanobacteriati</taxon>
        <taxon>Methanobacteriota</taxon>
        <taxon>Stenosarchaea group</taxon>
        <taxon>Halobacteria</taxon>
        <taxon>Halobacteriales</taxon>
        <taxon>Natrialbaceae</taxon>
        <taxon>Halosolutus</taxon>
    </lineage>
</organism>
<evidence type="ECO:0000256" key="3">
    <source>
        <dbReference type="SAM" id="Phobius"/>
    </source>
</evidence>
<keyword evidence="1" id="KW-0175">Coiled coil</keyword>
<keyword evidence="3" id="KW-0472">Membrane</keyword>
<feature type="compositionally biased region" description="Low complexity" evidence="2">
    <location>
        <begin position="216"/>
        <end position="226"/>
    </location>
</feature>
<keyword evidence="5" id="KW-1185">Reference proteome</keyword>
<reference evidence="4 5" key="1">
    <citation type="journal article" date="2019" name="Int. J. Syst. Evol. Microbiol.">
        <title>The Global Catalogue of Microorganisms (GCM) 10K type strain sequencing project: providing services to taxonomists for standard genome sequencing and annotation.</title>
        <authorList>
            <consortium name="The Broad Institute Genomics Platform"/>
            <consortium name="The Broad Institute Genome Sequencing Center for Infectious Disease"/>
            <person name="Wu L."/>
            <person name="Ma J."/>
        </authorList>
    </citation>
    <scope>NUCLEOTIDE SEQUENCE [LARGE SCALE GENOMIC DNA]</scope>
    <source>
        <strain evidence="4 5">WLHS5</strain>
    </source>
</reference>
<feature type="region of interest" description="Disordered" evidence="2">
    <location>
        <begin position="195"/>
        <end position="284"/>
    </location>
</feature>
<gene>
    <name evidence="4" type="ORF">ACFO5R_00340</name>
</gene>
<dbReference type="Proteomes" id="UP001595898">
    <property type="component" value="Unassembled WGS sequence"/>
</dbReference>
<protein>
    <submittedName>
        <fullName evidence="4">Uncharacterized protein</fullName>
    </submittedName>
</protein>
<feature type="compositionally biased region" description="Polar residues" evidence="2">
    <location>
        <begin position="234"/>
        <end position="245"/>
    </location>
</feature>
<feature type="region of interest" description="Disordered" evidence="2">
    <location>
        <begin position="434"/>
        <end position="481"/>
    </location>
</feature>